<dbReference type="PANTHER" id="PTHR48090:SF7">
    <property type="entry name" value="RFBJ PROTEIN"/>
    <property type="match status" value="1"/>
</dbReference>
<evidence type="ECO:0000313" key="1">
    <source>
        <dbReference type="EMBL" id="AQS88725.1"/>
    </source>
</evidence>
<gene>
    <name evidence="1" type="ORF">A0U93_13265</name>
</gene>
<dbReference type="RefSeq" id="WP_077807773.1">
    <property type="nucleotide sequence ID" value="NZ_BJXS01000001.1"/>
</dbReference>
<dbReference type="KEGG" id="nch:A0U93_13265"/>
<dbReference type="STRING" id="320497.A0U93_13265"/>
<dbReference type="CDD" id="cd04179">
    <property type="entry name" value="DPM_DPG-synthase_like"/>
    <property type="match status" value="1"/>
</dbReference>
<keyword evidence="1" id="KW-0808">Transferase</keyword>
<sequence length="331" mass="35874">MGPDSNRTASGCRVAVLIPCYNEAIAIGRVIDDLRTALPDAAIYVYDNNSQDATIDVARAAGAIVRTERLQGKGHVVRRMFADIDADFYVLIDGDATYEAAVAPVLVQRAQADGLDMLNAARVSDQSAAYRRGHRLGNRVLTGLVTLLFGRRLTDMLSGYRVFSRRYVKSFPAMSSGFEIETELTVHALQLHMPIDEVPTRYVERMPGSVSALRTYRDGIRILYFIVRLVKQERPLLFFGVSALVLVAVGIGLGAPVVAEYLETHLVPRLPTAVLAMGLVILAALSMVCGLILDTVALARVEARRLAYLTLPAPAEGVQAKHSAGVPSGVL</sequence>
<dbReference type="AlphaFoldDB" id="A0A1U9KSH1"/>
<dbReference type="InterPro" id="IPR050256">
    <property type="entry name" value="Glycosyltransferase_2"/>
</dbReference>
<reference evidence="1 2" key="1">
    <citation type="submission" date="2016-03" db="EMBL/GenBank/DDBJ databases">
        <title>Acetic acid bacteria sequencing.</title>
        <authorList>
            <person name="Brandt J."/>
            <person name="Jakob F."/>
            <person name="Vogel R.F."/>
        </authorList>
    </citation>
    <scope>NUCLEOTIDE SEQUENCE [LARGE SCALE GENOMIC DNA]</scope>
    <source>
        <strain evidence="1 2">NBRC 101099</strain>
    </source>
</reference>
<dbReference type="OrthoDB" id="3177103at2"/>
<keyword evidence="2" id="KW-1185">Reference proteome</keyword>
<dbReference type="InterPro" id="IPR001173">
    <property type="entry name" value="Glyco_trans_2-like"/>
</dbReference>
<accession>A0A1U9KSH1</accession>
<dbReference type="Proteomes" id="UP000188604">
    <property type="component" value="Chromosome"/>
</dbReference>
<organism evidence="1 2">
    <name type="scientific">Neoasaia chiangmaiensis</name>
    <dbReference type="NCBI Taxonomy" id="320497"/>
    <lineage>
        <taxon>Bacteria</taxon>
        <taxon>Pseudomonadati</taxon>
        <taxon>Pseudomonadota</taxon>
        <taxon>Alphaproteobacteria</taxon>
        <taxon>Acetobacterales</taxon>
        <taxon>Acetobacteraceae</taxon>
        <taxon>Neoasaia</taxon>
    </lineage>
</organism>
<dbReference type="Gene3D" id="3.90.550.10">
    <property type="entry name" value="Spore Coat Polysaccharide Biosynthesis Protein SpsA, Chain A"/>
    <property type="match status" value="1"/>
</dbReference>
<dbReference type="PANTHER" id="PTHR48090">
    <property type="entry name" value="UNDECAPRENYL-PHOSPHATE 4-DEOXY-4-FORMAMIDO-L-ARABINOSE TRANSFERASE-RELATED"/>
    <property type="match status" value="1"/>
</dbReference>
<dbReference type="SUPFAM" id="SSF53448">
    <property type="entry name" value="Nucleotide-diphospho-sugar transferases"/>
    <property type="match status" value="1"/>
</dbReference>
<dbReference type="EMBL" id="CP014691">
    <property type="protein sequence ID" value="AQS88725.1"/>
    <property type="molecule type" value="Genomic_DNA"/>
</dbReference>
<protein>
    <submittedName>
        <fullName evidence="1">Glycosyl transferase family 2</fullName>
    </submittedName>
</protein>
<dbReference type="Pfam" id="PF00535">
    <property type="entry name" value="Glycos_transf_2"/>
    <property type="match status" value="1"/>
</dbReference>
<evidence type="ECO:0000313" key="2">
    <source>
        <dbReference type="Proteomes" id="UP000188604"/>
    </source>
</evidence>
<proteinExistence type="predicted"/>
<dbReference type="GO" id="GO:0016740">
    <property type="term" value="F:transferase activity"/>
    <property type="evidence" value="ECO:0007669"/>
    <property type="project" value="UniProtKB-KW"/>
</dbReference>
<name>A0A1U9KSH1_9PROT</name>
<dbReference type="InterPro" id="IPR029044">
    <property type="entry name" value="Nucleotide-diphossugar_trans"/>
</dbReference>